<sequence length="166" mass="18226">MNFRLTNLNLQVLVLVLLVLVLLVLVLVLVLLVLVLLVLVLLVLVLELVLELVLILVLVLVLILVLVLVLKLLDDDRFGHCGLSAGKSDIAGVAQELLKQRQHAQTVIKVAVLDSLAGHVSELAQDCEYRPLGQPKHGQAAHAFDDLMHCCIRLRSSSMPSQFQLV</sequence>
<reference evidence="2 3" key="1">
    <citation type="submission" date="2018-06" db="EMBL/GenBank/DDBJ databases">
        <title>Comparative genomics of downy mildews reveals potential adaptations to biotrophy.</title>
        <authorList>
            <person name="Fletcher K."/>
            <person name="Klosterman S.J."/>
            <person name="Derevnina L."/>
            <person name="Martin F."/>
            <person name="Koike S."/>
            <person name="Reyes Chin-Wo S."/>
            <person name="Mou B."/>
            <person name="Michelmore R."/>
        </authorList>
    </citation>
    <scope>NUCLEOTIDE SEQUENCE [LARGE SCALE GENOMIC DNA]</scope>
    <source>
        <strain evidence="2 3">R13</strain>
    </source>
</reference>
<dbReference type="AlphaFoldDB" id="A0A3R7W1G6"/>
<keyword evidence="1" id="KW-1133">Transmembrane helix</keyword>
<dbReference type="EMBL" id="QKXF01000354">
    <property type="protein sequence ID" value="RQM12190.1"/>
    <property type="molecule type" value="Genomic_DNA"/>
</dbReference>
<feature type="transmembrane region" description="Helical" evidence="1">
    <location>
        <begin position="48"/>
        <end position="70"/>
    </location>
</feature>
<gene>
    <name evidence="2" type="ORF">DD237_002809</name>
</gene>
<protein>
    <submittedName>
        <fullName evidence="2">Uncharacterized protein</fullName>
    </submittedName>
</protein>
<accession>A0A3R7W1G6</accession>
<dbReference type="VEuPathDB" id="FungiDB:DD237_002809"/>
<evidence type="ECO:0000256" key="1">
    <source>
        <dbReference type="SAM" id="Phobius"/>
    </source>
</evidence>
<organism evidence="2 3">
    <name type="scientific">Peronospora effusa</name>
    <dbReference type="NCBI Taxonomy" id="542832"/>
    <lineage>
        <taxon>Eukaryota</taxon>
        <taxon>Sar</taxon>
        <taxon>Stramenopiles</taxon>
        <taxon>Oomycota</taxon>
        <taxon>Peronosporomycetes</taxon>
        <taxon>Peronosporales</taxon>
        <taxon>Peronosporaceae</taxon>
        <taxon>Peronospora</taxon>
    </lineage>
</organism>
<keyword evidence="1" id="KW-0812">Transmembrane</keyword>
<dbReference type="Proteomes" id="UP000286097">
    <property type="component" value="Unassembled WGS sequence"/>
</dbReference>
<comment type="caution">
    <text evidence="2">The sequence shown here is derived from an EMBL/GenBank/DDBJ whole genome shotgun (WGS) entry which is preliminary data.</text>
</comment>
<keyword evidence="1" id="KW-0472">Membrane</keyword>
<feature type="transmembrane region" description="Helical" evidence="1">
    <location>
        <begin position="12"/>
        <end position="42"/>
    </location>
</feature>
<evidence type="ECO:0000313" key="3">
    <source>
        <dbReference type="Proteomes" id="UP000286097"/>
    </source>
</evidence>
<evidence type="ECO:0000313" key="2">
    <source>
        <dbReference type="EMBL" id="RQM12190.1"/>
    </source>
</evidence>
<name>A0A3R7W1G6_9STRA</name>
<proteinExistence type="predicted"/>